<proteinExistence type="predicted"/>
<evidence type="ECO:0000256" key="1">
    <source>
        <dbReference type="SAM" id="MobiDB-lite"/>
    </source>
</evidence>
<sequence length="110" mass="11580">MLRRIEASPVASGVGGGTSAVPSLRDLFPEWLRHEGKSCPREGTAENPRRCRLRAWSLLSGFAADRKDEATRRAGSGGAGQRGKASVSRVTVNGAGRSSGLPNGTECDSR</sequence>
<evidence type="ECO:0000313" key="2">
    <source>
        <dbReference type="EMBL" id="GAA3363525.1"/>
    </source>
</evidence>
<reference evidence="3" key="1">
    <citation type="journal article" date="2019" name="Int. J. Syst. Evol. Microbiol.">
        <title>The Global Catalogue of Microorganisms (GCM) 10K type strain sequencing project: providing services to taxonomists for standard genome sequencing and annotation.</title>
        <authorList>
            <consortium name="The Broad Institute Genomics Platform"/>
            <consortium name="The Broad Institute Genome Sequencing Center for Infectious Disease"/>
            <person name="Wu L."/>
            <person name="Ma J."/>
        </authorList>
    </citation>
    <scope>NUCLEOTIDE SEQUENCE [LARGE SCALE GENOMIC DNA]</scope>
    <source>
        <strain evidence="3">JCM 9687</strain>
    </source>
</reference>
<organism evidence="2 3">
    <name type="scientific">Saccharopolyspora gregorii</name>
    <dbReference type="NCBI Taxonomy" id="33914"/>
    <lineage>
        <taxon>Bacteria</taxon>
        <taxon>Bacillati</taxon>
        <taxon>Actinomycetota</taxon>
        <taxon>Actinomycetes</taxon>
        <taxon>Pseudonocardiales</taxon>
        <taxon>Pseudonocardiaceae</taxon>
        <taxon>Saccharopolyspora</taxon>
    </lineage>
</organism>
<protein>
    <submittedName>
        <fullName evidence="2">Uncharacterized protein</fullName>
    </submittedName>
</protein>
<feature type="region of interest" description="Disordered" evidence="1">
    <location>
        <begin position="1"/>
        <end position="21"/>
    </location>
</feature>
<comment type="caution">
    <text evidence="2">The sequence shown here is derived from an EMBL/GenBank/DDBJ whole genome shotgun (WGS) entry which is preliminary data.</text>
</comment>
<feature type="region of interest" description="Disordered" evidence="1">
    <location>
        <begin position="67"/>
        <end position="110"/>
    </location>
</feature>
<evidence type="ECO:0000313" key="3">
    <source>
        <dbReference type="Proteomes" id="UP001500483"/>
    </source>
</evidence>
<name>A0ABP6RYP2_9PSEU</name>
<accession>A0ABP6RYP2</accession>
<dbReference type="EMBL" id="BAAAYK010000038">
    <property type="protein sequence ID" value="GAA3363525.1"/>
    <property type="molecule type" value="Genomic_DNA"/>
</dbReference>
<dbReference type="Proteomes" id="UP001500483">
    <property type="component" value="Unassembled WGS sequence"/>
</dbReference>
<keyword evidence="3" id="KW-1185">Reference proteome</keyword>
<gene>
    <name evidence="2" type="ORF">GCM10020366_55790</name>
</gene>